<sequence length="1703" mass="196282">MINRRFGENIRVLSIYTPKLIKKLKEYVTPYNKQQRNQFKRKHVNKEMVADRKKPSLIIRKDFRLIDFHTYEEEEQTFAVSEENEKKSYKDTLKFMIQMFGVNEKGESCSITIQDYKPFFYVSMGDHWGHSDMHELVFYIKQQLGKRYAESILSADLVEHNKLYGFSAGKKSKFMKLTFKNTVSMNKVKNLWYTYNNDENAEEYRKRRDFIYKNVSIEMYESNIPPLLRYFHINNISPSGWISIPANRVTIPSTKTTTCNYEYVCNISQIKPLPEKETPVPYKICSFDIEASSSHGDFPLPQKTYKRLATNIVDTFIKQDEFLENDVSKAKKLLQKAILSAFGHGKFEDIDIVYPKVMPARDYLNRIIHVLLEKSISAAKKESTEDNSYLLTINEIFERMNNVEEFEGSGDAADNEGGYTGDNDNEDGYKHYYKNKGKKTKINKAATIIDILLSSEYERDEKIRHTDEVMTCLFPQLEGDKVTFIGSTFMKYGEKDTYLNHCIALGNCDDVAGAVIESVDDESDLLLRWAELIQQENPDIIIGYNIFGFDYEFMFRRAQETHCENEFLLLSKKVGDVCGKYKTNTVTGKKELSIENSKMSIASGEYDLRYFKMIGRLQIDMYAYFRRDFNLSSYKLDDVASQFISDDVKKFEHVIHPVYGEVTELYSQNLTGLRKDDFIHIELTSFTSDYYKNGKKFRVLDLEYGRECDGKRYNIVIIDGHEDFDRTKYIKWGTAKDDVTPQDIFRLANGSSADRAVVAKYCIQDCNLVHHLMNKIDVITGYVEMSKICSVPISFLIFRGQGIKLTSYVAKKCREKDTLMPDLEKVSGADGYEGAIVLPPKCSMYMDVPVACVDYSSLYPSSMISQNLSHDSKVWTKEYNLKGELIGETGEKDSKGNFIYDNLPGEHYIDLEFDTFKYLRPTPTSRAIKTKSGKMVCRWAQNKKGIMPAILEELLKARSDTRKMIKTEKDPFMQNILDKRQLGYKVTANSLYGQCGSRTSTFYERDVAASTTATGRMMIVYAKRIIEEVYCDRLYDTAGHGPVLTKAEYIYGDSVSNYTPVYVRVNGEFNICTIDSLSEKYGGGVWTLCSEEGKQDKEFCELNNVETWTERGWTRLYRVIRHKLASHKKMVRILTHTGLVDVTDDHSLLMPNGNEISPKDVTVGTELLHHCLPTQNKNSESEITEDEAKIMGFFFGDGSCGNYDCPTGKKGSWALNNSCPSILNKYHELCQNVYPQFEWVVMDTMESSGVCKISPRCKTHESISEFVRNYRKLMYFEKSKIIPTIIMNGTESVRTAFWEGLYDADGDKDANGYVRIDQKNQISASHIAWLATSLGFKTSLNTRNDKPDIYRITMTKKTQRKNPYSIKKMHEIPYDGYVYDLTTENHHFAAGVGNMIVHNTDSVFFTFNLENPATNEKIRGKDALAITIEIAQDAAKLCTQWLKAPMELSYEKTLMPFILLSKKRYVGMLYETDPNKGKMKFMGLSIKRRDSCDYLKDVYGGILNILMKENNVSSATQYLEKALLDLVDGKVPMDKLTITKALRSDYKNPNQIGHKILANRIGERDPGNKPKPGDRIPFVFVNNPNPKALMGDKIETPEYIIENKLKIDYTHYITNQLMKPLQQLFGLALEQIWEHQNKHRLIKSYRSDMVSLSNEFPDIETFMKKKEKYCSAKIKVLLFDKILTRIQNEKNRVREITSFFKNA</sequence>
<dbReference type="SMART" id="SM00486">
    <property type="entry name" value="POLBc"/>
    <property type="match status" value="1"/>
</dbReference>
<dbReference type="EMBL" id="MN739659">
    <property type="protein sequence ID" value="QHT18719.1"/>
    <property type="molecule type" value="Genomic_DNA"/>
</dbReference>
<dbReference type="PROSITE" id="PS50819">
    <property type="entry name" value="INTEIN_ENDONUCLEASE"/>
    <property type="match status" value="1"/>
</dbReference>
<evidence type="ECO:0000256" key="7">
    <source>
        <dbReference type="ARBA" id="ARBA00022932"/>
    </source>
</evidence>
<keyword evidence="6" id="KW-0068">Autocatalytic cleavage</keyword>
<dbReference type="GO" id="GO:0003677">
    <property type="term" value="F:DNA binding"/>
    <property type="evidence" value="ECO:0007669"/>
    <property type="project" value="UniProtKB-KW"/>
</dbReference>
<dbReference type="Gene3D" id="3.90.1600.10">
    <property type="entry name" value="Palm domain of DNA polymerase"/>
    <property type="match status" value="2"/>
</dbReference>
<dbReference type="GO" id="GO:0000166">
    <property type="term" value="F:nucleotide binding"/>
    <property type="evidence" value="ECO:0007669"/>
    <property type="project" value="InterPro"/>
</dbReference>
<reference evidence="12" key="1">
    <citation type="journal article" date="2020" name="Nature">
        <title>Giant virus diversity and host interactions through global metagenomics.</title>
        <authorList>
            <person name="Schulz F."/>
            <person name="Roux S."/>
            <person name="Paez-Espino D."/>
            <person name="Jungbluth S."/>
            <person name="Walsh D.A."/>
            <person name="Denef V.J."/>
            <person name="McMahon K.D."/>
            <person name="Konstantinidis K.T."/>
            <person name="Eloe-Fadrosh E.A."/>
            <person name="Kyrpides N.C."/>
            <person name="Woyke T."/>
        </authorList>
    </citation>
    <scope>NUCLEOTIDE SEQUENCE</scope>
    <source>
        <strain evidence="12">GVMAG-M-3300023174-49</strain>
    </source>
</reference>
<dbReference type="GO" id="GO:0043625">
    <property type="term" value="C:delta DNA polymerase complex"/>
    <property type="evidence" value="ECO:0007669"/>
    <property type="project" value="TreeGrafter"/>
</dbReference>
<dbReference type="Gene3D" id="1.10.287.690">
    <property type="entry name" value="Helix hairpin bin"/>
    <property type="match status" value="1"/>
</dbReference>
<dbReference type="GO" id="GO:0016539">
    <property type="term" value="P:intein-mediated protein splicing"/>
    <property type="evidence" value="ECO:0007669"/>
    <property type="project" value="InterPro"/>
</dbReference>
<dbReference type="InterPro" id="IPR006172">
    <property type="entry name" value="DNA-dir_DNA_pol_B"/>
</dbReference>
<evidence type="ECO:0000256" key="1">
    <source>
        <dbReference type="ARBA" id="ARBA00005755"/>
    </source>
</evidence>
<feature type="domain" description="DOD-type homing endonuclease" evidence="11">
    <location>
        <begin position="1190"/>
        <end position="1336"/>
    </location>
</feature>
<dbReference type="InterPro" id="IPR004042">
    <property type="entry name" value="Intein_endonuc_central"/>
</dbReference>
<dbReference type="InterPro" id="IPR042087">
    <property type="entry name" value="DNA_pol_B_thumb"/>
</dbReference>
<dbReference type="InterPro" id="IPR006133">
    <property type="entry name" value="DNA-dir_DNA_pol_B_exonuc"/>
</dbReference>
<evidence type="ECO:0000256" key="3">
    <source>
        <dbReference type="ARBA" id="ARBA00015749"/>
    </source>
</evidence>
<dbReference type="InterPro" id="IPR036844">
    <property type="entry name" value="Hint_dom_sf"/>
</dbReference>
<dbReference type="InterPro" id="IPR006134">
    <property type="entry name" value="DNA-dir_DNA_pol_B_multi_dom"/>
</dbReference>
<dbReference type="InterPro" id="IPR023211">
    <property type="entry name" value="DNA_pol_palm_dom_sf"/>
</dbReference>
<dbReference type="GO" id="GO:0004519">
    <property type="term" value="F:endonuclease activity"/>
    <property type="evidence" value="ECO:0007669"/>
    <property type="project" value="InterPro"/>
</dbReference>
<dbReference type="InterPro" id="IPR036397">
    <property type="entry name" value="RNaseH_sf"/>
</dbReference>
<keyword evidence="5" id="KW-0548">Nucleotidyltransferase</keyword>
<comment type="catalytic activity">
    <reaction evidence="10">
        <text>DNA(n) + a 2'-deoxyribonucleoside 5'-triphosphate = DNA(n+1) + diphosphate</text>
        <dbReference type="Rhea" id="RHEA:22508"/>
        <dbReference type="Rhea" id="RHEA-COMP:17339"/>
        <dbReference type="Rhea" id="RHEA-COMP:17340"/>
        <dbReference type="ChEBI" id="CHEBI:33019"/>
        <dbReference type="ChEBI" id="CHEBI:61560"/>
        <dbReference type="ChEBI" id="CHEBI:173112"/>
        <dbReference type="EC" id="2.7.7.7"/>
    </reaction>
</comment>
<evidence type="ECO:0000259" key="11">
    <source>
        <dbReference type="PROSITE" id="PS50819"/>
    </source>
</evidence>
<dbReference type="InterPro" id="IPR027434">
    <property type="entry name" value="Homing_endonucl"/>
</dbReference>
<evidence type="ECO:0000256" key="5">
    <source>
        <dbReference type="ARBA" id="ARBA00022695"/>
    </source>
</evidence>
<dbReference type="PANTHER" id="PTHR10322:SF23">
    <property type="entry name" value="DNA POLYMERASE DELTA CATALYTIC SUBUNIT"/>
    <property type="match status" value="1"/>
</dbReference>
<evidence type="ECO:0000313" key="12">
    <source>
        <dbReference type="EMBL" id="QHT18719.1"/>
    </source>
</evidence>
<dbReference type="Gene3D" id="3.30.420.10">
    <property type="entry name" value="Ribonuclease H-like superfamily/Ribonuclease H"/>
    <property type="match status" value="2"/>
</dbReference>
<evidence type="ECO:0000256" key="4">
    <source>
        <dbReference type="ARBA" id="ARBA00022679"/>
    </source>
</evidence>
<evidence type="ECO:0000256" key="2">
    <source>
        <dbReference type="ARBA" id="ARBA00012417"/>
    </source>
</evidence>
<dbReference type="PROSITE" id="PS50818">
    <property type="entry name" value="INTEIN_C_TER"/>
    <property type="match status" value="1"/>
</dbReference>
<evidence type="ECO:0000256" key="8">
    <source>
        <dbReference type="ARBA" id="ARBA00023000"/>
    </source>
</evidence>
<dbReference type="EC" id="2.7.7.7" evidence="2"/>
<dbReference type="InterPro" id="IPR006142">
    <property type="entry name" value="INTEIN"/>
</dbReference>
<evidence type="ECO:0000256" key="10">
    <source>
        <dbReference type="ARBA" id="ARBA00049244"/>
    </source>
</evidence>
<dbReference type="Pfam" id="PF03104">
    <property type="entry name" value="DNA_pol_B_exo1"/>
    <property type="match status" value="2"/>
</dbReference>
<dbReference type="GO" id="GO:0003887">
    <property type="term" value="F:DNA-directed DNA polymerase activity"/>
    <property type="evidence" value="ECO:0007669"/>
    <property type="project" value="UniProtKB-KW"/>
</dbReference>
<dbReference type="SUPFAM" id="SSF51294">
    <property type="entry name" value="Hedgehog/intein (Hint) domain"/>
    <property type="match status" value="1"/>
</dbReference>
<dbReference type="InterPro" id="IPR030934">
    <property type="entry name" value="Intein_C"/>
</dbReference>
<organism evidence="12">
    <name type="scientific">viral metagenome</name>
    <dbReference type="NCBI Taxonomy" id="1070528"/>
    <lineage>
        <taxon>unclassified sequences</taxon>
        <taxon>metagenomes</taxon>
        <taxon>organismal metagenomes</taxon>
    </lineage>
</organism>
<dbReference type="InterPro" id="IPR012337">
    <property type="entry name" value="RNaseH-like_sf"/>
</dbReference>
<dbReference type="GO" id="GO:0008296">
    <property type="term" value="F:3'-5'-DNA exonuclease activity"/>
    <property type="evidence" value="ECO:0007669"/>
    <property type="project" value="TreeGrafter"/>
</dbReference>
<dbReference type="InterPro" id="IPR050240">
    <property type="entry name" value="DNA_pol_type-B"/>
</dbReference>
<dbReference type="GO" id="GO:0045004">
    <property type="term" value="P:DNA replication proofreading"/>
    <property type="evidence" value="ECO:0007669"/>
    <property type="project" value="TreeGrafter"/>
</dbReference>
<dbReference type="SUPFAM" id="SSF56672">
    <property type="entry name" value="DNA/RNA polymerases"/>
    <property type="match status" value="1"/>
</dbReference>
<keyword evidence="7" id="KW-0239">DNA-directed DNA polymerase</keyword>
<dbReference type="PRINTS" id="PR00379">
    <property type="entry name" value="INTEIN"/>
</dbReference>
<dbReference type="InterPro" id="IPR003586">
    <property type="entry name" value="Hint_dom_C"/>
</dbReference>
<dbReference type="SMART" id="SM00305">
    <property type="entry name" value="HintC"/>
    <property type="match status" value="1"/>
</dbReference>
<keyword evidence="8" id="KW-0651">Protein splicing</keyword>
<protein>
    <recommendedName>
        <fullName evidence="3">DNA polymerase</fullName>
        <ecNumber evidence="2">2.7.7.7</ecNumber>
    </recommendedName>
</protein>
<keyword evidence="4" id="KW-0808">Transferase</keyword>
<name>A0A6C0DRU0_9ZZZZ</name>
<evidence type="ECO:0000256" key="6">
    <source>
        <dbReference type="ARBA" id="ARBA00022813"/>
    </source>
</evidence>
<dbReference type="GO" id="GO:0006297">
    <property type="term" value="P:nucleotide-excision repair, DNA gap filling"/>
    <property type="evidence" value="ECO:0007669"/>
    <property type="project" value="TreeGrafter"/>
</dbReference>
<evidence type="ECO:0000256" key="9">
    <source>
        <dbReference type="ARBA" id="ARBA00023125"/>
    </source>
</evidence>
<dbReference type="NCBIfam" id="TIGR01443">
    <property type="entry name" value="intein_Cterm"/>
    <property type="match status" value="1"/>
</dbReference>
<dbReference type="SUPFAM" id="SSF55608">
    <property type="entry name" value="Homing endonucleases"/>
    <property type="match status" value="1"/>
</dbReference>
<dbReference type="Gene3D" id="3.10.28.10">
    <property type="entry name" value="Homing endonucleases"/>
    <property type="match status" value="1"/>
</dbReference>
<dbReference type="InterPro" id="IPR043502">
    <property type="entry name" value="DNA/RNA_pol_sf"/>
</dbReference>
<keyword evidence="9" id="KW-0238">DNA-binding</keyword>
<dbReference type="Pfam" id="PF00136">
    <property type="entry name" value="DNA_pol_B"/>
    <property type="match status" value="2"/>
</dbReference>
<dbReference type="Gene3D" id="1.10.132.60">
    <property type="entry name" value="DNA polymerase family B, C-terminal domain"/>
    <property type="match status" value="1"/>
</dbReference>
<comment type="similarity">
    <text evidence="1">Belongs to the DNA polymerase type-B family.</text>
</comment>
<dbReference type="Gene3D" id="3.30.342.10">
    <property type="entry name" value="DNA Polymerase, chain B, domain 1"/>
    <property type="match status" value="1"/>
</dbReference>
<dbReference type="SUPFAM" id="SSF53098">
    <property type="entry name" value="Ribonuclease H-like"/>
    <property type="match status" value="1"/>
</dbReference>
<accession>A0A6C0DRU0</accession>
<dbReference type="PANTHER" id="PTHR10322">
    <property type="entry name" value="DNA POLYMERASE CATALYTIC SUBUNIT"/>
    <property type="match status" value="1"/>
</dbReference>
<dbReference type="GO" id="GO:0006287">
    <property type="term" value="P:base-excision repair, gap-filling"/>
    <property type="evidence" value="ECO:0007669"/>
    <property type="project" value="TreeGrafter"/>
</dbReference>
<proteinExistence type="inferred from homology"/>